<dbReference type="EMBL" id="CAMXCT020001225">
    <property type="protein sequence ID" value="CAL1141388.1"/>
    <property type="molecule type" value="Genomic_DNA"/>
</dbReference>
<dbReference type="Proteomes" id="UP001152797">
    <property type="component" value="Unassembled WGS sequence"/>
</dbReference>
<reference evidence="1" key="1">
    <citation type="submission" date="2022-10" db="EMBL/GenBank/DDBJ databases">
        <authorList>
            <person name="Chen Y."/>
            <person name="Dougan E. K."/>
            <person name="Chan C."/>
            <person name="Rhodes N."/>
            <person name="Thang M."/>
        </authorList>
    </citation>
    <scope>NUCLEOTIDE SEQUENCE</scope>
</reference>
<sequence>MTDSLGLAPYDYQDVKSTVPVLDYWRMAVPLRKDLGSEYWPTVNSMEWPWGTKGTYISKEAALRNGNLLGFNLFGTERTIRKYAKARNAHVIGDGIVAFPPCSPQPYCIILEVLGNKIAGTGKMCDNLNIRFQLSWPFCPRRRWLRLSHVNDRSDVWAEVSKTSYDCLFPKLELLQEGNANDSPHAAFSGFETRSGFAWQAAGSVAKPPHTKAKTAATVAA</sequence>
<keyword evidence="3" id="KW-1185">Reference proteome</keyword>
<comment type="caution">
    <text evidence="1">The sequence shown here is derived from an EMBL/GenBank/DDBJ whole genome shotgun (WGS) entry which is preliminary data.</text>
</comment>
<dbReference type="EMBL" id="CAMXCT010001225">
    <property type="protein sequence ID" value="CAI3988013.1"/>
    <property type="molecule type" value="Genomic_DNA"/>
</dbReference>
<evidence type="ECO:0000313" key="1">
    <source>
        <dbReference type="EMBL" id="CAI3988013.1"/>
    </source>
</evidence>
<gene>
    <name evidence="1" type="ORF">C1SCF055_LOCUS15245</name>
</gene>
<accession>A0A9P1CC71</accession>
<evidence type="ECO:0000313" key="3">
    <source>
        <dbReference type="Proteomes" id="UP001152797"/>
    </source>
</evidence>
<dbReference type="AlphaFoldDB" id="A0A9P1CC71"/>
<name>A0A9P1CC71_9DINO</name>
<reference evidence="2 3" key="2">
    <citation type="submission" date="2024-05" db="EMBL/GenBank/DDBJ databases">
        <authorList>
            <person name="Chen Y."/>
            <person name="Shah S."/>
            <person name="Dougan E. K."/>
            <person name="Thang M."/>
            <person name="Chan C."/>
        </authorList>
    </citation>
    <scope>NUCLEOTIDE SEQUENCE [LARGE SCALE GENOMIC DNA]</scope>
</reference>
<dbReference type="EMBL" id="CAMXCT030001225">
    <property type="protein sequence ID" value="CAL4775325.1"/>
    <property type="molecule type" value="Genomic_DNA"/>
</dbReference>
<proteinExistence type="predicted"/>
<organism evidence="1">
    <name type="scientific">Cladocopium goreaui</name>
    <dbReference type="NCBI Taxonomy" id="2562237"/>
    <lineage>
        <taxon>Eukaryota</taxon>
        <taxon>Sar</taxon>
        <taxon>Alveolata</taxon>
        <taxon>Dinophyceae</taxon>
        <taxon>Suessiales</taxon>
        <taxon>Symbiodiniaceae</taxon>
        <taxon>Cladocopium</taxon>
    </lineage>
</organism>
<protein>
    <submittedName>
        <fullName evidence="2">Ca(2+)/H(+) antiporter</fullName>
    </submittedName>
</protein>
<evidence type="ECO:0000313" key="2">
    <source>
        <dbReference type="EMBL" id="CAL4775325.1"/>
    </source>
</evidence>
<dbReference type="OrthoDB" id="10572081at2759"/>